<feature type="signal peptide" evidence="2">
    <location>
        <begin position="1"/>
        <end position="20"/>
    </location>
</feature>
<dbReference type="EMBL" id="HBEO01029825">
    <property type="protein sequence ID" value="CAD8502094.1"/>
    <property type="molecule type" value="Transcribed_RNA"/>
</dbReference>
<keyword evidence="2" id="KW-0732">Signal</keyword>
<dbReference type="SUPFAM" id="SSF52540">
    <property type="entry name" value="P-loop containing nucleoside triphosphate hydrolases"/>
    <property type="match status" value="2"/>
</dbReference>
<evidence type="ECO:0008006" key="4">
    <source>
        <dbReference type="Google" id="ProtNLM"/>
    </source>
</evidence>
<organism evidence="3">
    <name type="scientific">Hanusia phi</name>
    <dbReference type="NCBI Taxonomy" id="3032"/>
    <lineage>
        <taxon>Eukaryota</taxon>
        <taxon>Cryptophyceae</taxon>
        <taxon>Pyrenomonadales</taxon>
        <taxon>Geminigeraceae</taxon>
        <taxon>Hanusia</taxon>
    </lineage>
</organism>
<comment type="subcellular location">
    <subcellularLocation>
        <location evidence="1">Plastid</location>
        <location evidence="1">Chloroplast</location>
    </subcellularLocation>
</comment>
<evidence type="ECO:0000256" key="1">
    <source>
        <dbReference type="ARBA" id="ARBA00004229"/>
    </source>
</evidence>
<dbReference type="AlphaFoldDB" id="A0A7S0F3Z8"/>
<evidence type="ECO:0000313" key="3">
    <source>
        <dbReference type="EMBL" id="CAD8502094.1"/>
    </source>
</evidence>
<evidence type="ECO:0000256" key="2">
    <source>
        <dbReference type="SAM" id="SignalP"/>
    </source>
</evidence>
<protein>
    <recommendedName>
        <fullName evidence="4">Zeta toxin domain-containing protein</fullName>
    </recommendedName>
</protein>
<feature type="chain" id="PRO_5031103157" description="Zeta toxin domain-containing protein" evidence="2">
    <location>
        <begin position="21"/>
        <end position="407"/>
    </location>
</feature>
<proteinExistence type="predicted"/>
<sequence>MPKKHLSSCVLVSLLVIGQCEQVEQACPYQNISKSQQFCLLWRKSIASIPYDLPWTKENAESLKDSIMHHCKDRGLLHSRPCCPSHEWTCREFKRSRSALHEGILHSVEEEASTGGEDKSTSSCISSLHPHAHPHDRLLILIVGVPGSGKTSLLRRFARVIIALHDQGDQDLTLQAVLQQWHRSLQEDLCDGSHVFVSADEMKSLLAARSVWSPTLNQVVVNEDELSKRADDLRREANAADVLVHSQYLHRESIFLADELFLRGVRHNRHIVMEKTMTSFEQVEKYIDIVRNCSAASPAGPCAPSSKFRVVILAAEAELAACLRANDRRRQRGHVLERSQIETQHERFRSTLQQLLGRPLQAGEQRLSNVTLWVFDTSPVLEHLMRGESLLEASRRMLLKTKTVVDV</sequence>
<name>A0A7S0F3Z8_9CRYP</name>
<reference evidence="3" key="1">
    <citation type="submission" date="2021-01" db="EMBL/GenBank/DDBJ databases">
        <authorList>
            <person name="Corre E."/>
            <person name="Pelletier E."/>
            <person name="Niang G."/>
            <person name="Scheremetjew M."/>
            <person name="Finn R."/>
            <person name="Kale V."/>
            <person name="Holt S."/>
            <person name="Cochrane G."/>
            <person name="Meng A."/>
            <person name="Brown T."/>
            <person name="Cohen L."/>
        </authorList>
    </citation>
    <scope>NUCLEOTIDE SEQUENCE</scope>
    <source>
        <strain evidence="3">CCMP325</strain>
    </source>
</reference>
<dbReference type="Gene3D" id="3.40.50.300">
    <property type="entry name" value="P-loop containing nucleotide triphosphate hydrolases"/>
    <property type="match status" value="1"/>
</dbReference>
<dbReference type="InterPro" id="IPR027417">
    <property type="entry name" value="P-loop_NTPase"/>
</dbReference>
<gene>
    <name evidence="3" type="ORF">HPHI1048_LOCUS20259</name>
</gene>
<dbReference type="GO" id="GO:0009507">
    <property type="term" value="C:chloroplast"/>
    <property type="evidence" value="ECO:0007669"/>
    <property type="project" value="UniProtKB-SubCell"/>
</dbReference>
<accession>A0A7S0F3Z8</accession>